<feature type="transmembrane region" description="Helical" evidence="2">
    <location>
        <begin position="310"/>
        <end position="331"/>
    </location>
</feature>
<evidence type="ECO:0000256" key="2">
    <source>
        <dbReference type="SAM" id="Phobius"/>
    </source>
</evidence>
<evidence type="ECO:0000256" key="1">
    <source>
        <dbReference type="SAM" id="MobiDB-lite"/>
    </source>
</evidence>
<dbReference type="OrthoDB" id="3742900at2"/>
<comment type="caution">
    <text evidence="3">The sequence shown here is derived from an EMBL/GenBank/DDBJ whole genome shotgun (WGS) entry which is preliminary data.</text>
</comment>
<feature type="transmembrane region" description="Helical" evidence="2">
    <location>
        <begin position="124"/>
        <end position="141"/>
    </location>
</feature>
<keyword evidence="2" id="KW-0812">Transmembrane</keyword>
<feature type="transmembrane region" description="Helical" evidence="2">
    <location>
        <begin position="277"/>
        <end position="298"/>
    </location>
</feature>
<dbReference type="STRING" id="85336.A7979_11225"/>
<feature type="transmembrane region" description="Helical" evidence="2">
    <location>
        <begin position="82"/>
        <end position="103"/>
    </location>
</feature>
<feature type="transmembrane region" description="Helical" evidence="2">
    <location>
        <begin position="153"/>
        <end position="172"/>
    </location>
</feature>
<protein>
    <submittedName>
        <fullName evidence="3">Uncharacterized protein</fullName>
    </submittedName>
</protein>
<feature type="transmembrane region" description="Helical" evidence="2">
    <location>
        <begin position="23"/>
        <end position="44"/>
    </location>
</feature>
<dbReference type="InterPro" id="IPR045931">
    <property type="entry name" value="DUF6350"/>
</dbReference>
<proteinExistence type="predicted"/>
<keyword evidence="2" id="KW-0472">Membrane</keyword>
<name>A0A4Y9F646_9MICC</name>
<feature type="transmembrane region" description="Helical" evidence="2">
    <location>
        <begin position="351"/>
        <end position="376"/>
    </location>
</feature>
<organism evidence="3 4">
    <name type="scientific">Rothia nasimurium</name>
    <dbReference type="NCBI Taxonomy" id="85336"/>
    <lineage>
        <taxon>Bacteria</taxon>
        <taxon>Bacillati</taxon>
        <taxon>Actinomycetota</taxon>
        <taxon>Actinomycetes</taxon>
        <taxon>Micrococcales</taxon>
        <taxon>Micrococcaceae</taxon>
        <taxon>Rothia</taxon>
    </lineage>
</organism>
<reference evidence="3 4" key="1">
    <citation type="submission" date="2019-03" db="EMBL/GenBank/DDBJ databases">
        <title>Diversity of the mouse oral microbiome.</title>
        <authorList>
            <person name="Joseph S."/>
            <person name="Aduse-Opoku J."/>
            <person name="Curtis M."/>
            <person name="Wade W."/>
            <person name="Hashim A."/>
        </authorList>
    </citation>
    <scope>NUCLEOTIDE SEQUENCE [LARGE SCALE GENOMIC DNA]</scope>
    <source>
        <strain evidence="4">irhom_31</strain>
    </source>
</reference>
<gene>
    <name evidence="3" type="ORF">E4U03_01255</name>
</gene>
<sequence length="609" mass="64218">MNTTAHPKRSLPMPLWLQGSVELALVALASYLTVVLLLVAVWYTNGFNSSGTLAGAVSVAGHLWLLVHGVPLNMNIPEQGVFSAVTGTMSLVPLGLTLIPLALCYRSGRRLARASYEGQFWQPLAGGLLAYAVVGAGVSLLSTNDFFSTSPVLAALVPLWVAALGIILGGYAESRSLTAMIGVNAADWVKKFSQYSRWAGSYVWALLRAALVSVLAFAAGGALLLVVTLFWHWDDVVSLYQTLHAGAVGGLALTLLQLGLLVNLVVYSMAWSSGAGFALGTGTSVDLTGTNVGVMPSLPVLGALPHASEPWGYLALAVPLASGALGGWWFFREGENHFDEWLSLKIRFRWLSWPLSTLGLAVLTLLPTFLLTTLLGWAANGSLGLGRFTTIGPHPLIFGAFSAVLLAAGTMLGLGLAHLLVLGLAHLLVRDTSGELERFAQAKLTREQKRAARAEAKAQKAAARAERKAEKAGADQPDAVEKVDAEPGELESQDAGGKTPAEGGSAVASSEKGAAALARIMADREQAQPAESDEVAPEAEEVAPENEVEDTASGEAEAAAESETEAEEPAVPFLPVVKRPKSLRARRQKRLEELAEGRLEELAEGTGKE</sequence>
<evidence type="ECO:0000313" key="4">
    <source>
        <dbReference type="Proteomes" id="UP000297951"/>
    </source>
</evidence>
<feature type="transmembrane region" description="Helical" evidence="2">
    <location>
        <begin position="51"/>
        <end position="70"/>
    </location>
</feature>
<feature type="compositionally biased region" description="Acidic residues" evidence="1">
    <location>
        <begin position="531"/>
        <end position="568"/>
    </location>
</feature>
<feature type="transmembrane region" description="Helical" evidence="2">
    <location>
        <begin position="205"/>
        <end position="231"/>
    </location>
</feature>
<dbReference type="Proteomes" id="UP000297951">
    <property type="component" value="Unassembled WGS sequence"/>
</dbReference>
<dbReference type="RefSeq" id="WP_135011183.1">
    <property type="nucleotide sequence ID" value="NZ_JADGLK010000003.1"/>
</dbReference>
<evidence type="ECO:0000313" key="3">
    <source>
        <dbReference type="EMBL" id="TFU23991.1"/>
    </source>
</evidence>
<dbReference type="Pfam" id="PF19877">
    <property type="entry name" value="DUF6350"/>
    <property type="match status" value="1"/>
</dbReference>
<keyword evidence="2" id="KW-1133">Transmembrane helix</keyword>
<feature type="compositionally biased region" description="Basic and acidic residues" evidence="1">
    <location>
        <begin position="450"/>
        <end position="485"/>
    </location>
</feature>
<feature type="transmembrane region" description="Helical" evidence="2">
    <location>
        <begin position="243"/>
        <end position="265"/>
    </location>
</feature>
<accession>A0A4Y9F646</accession>
<dbReference type="EMBL" id="SPQC01000003">
    <property type="protein sequence ID" value="TFU23991.1"/>
    <property type="molecule type" value="Genomic_DNA"/>
</dbReference>
<dbReference type="AlphaFoldDB" id="A0A4Y9F646"/>
<feature type="transmembrane region" description="Helical" evidence="2">
    <location>
        <begin position="396"/>
        <end position="429"/>
    </location>
</feature>
<feature type="region of interest" description="Disordered" evidence="1">
    <location>
        <begin position="450"/>
        <end position="586"/>
    </location>
</feature>